<evidence type="ECO:0000259" key="1">
    <source>
        <dbReference type="Pfam" id="PF00149"/>
    </source>
</evidence>
<name>A0A380W641_AFIFE</name>
<dbReference type="InterPro" id="IPR004843">
    <property type="entry name" value="Calcineurin-like_PHP"/>
</dbReference>
<dbReference type="InterPro" id="IPR029052">
    <property type="entry name" value="Metallo-depent_PP-like"/>
</dbReference>
<protein>
    <submittedName>
        <fullName evidence="2">Putative phosphoesterase</fullName>
    </submittedName>
</protein>
<dbReference type="PANTHER" id="PTHR37844:SF2">
    <property type="entry name" value="SER_THR PROTEIN PHOSPHATASE SUPERFAMILY (AFU_ORTHOLOGUE AFUA_1G14840)"/>
    <property type="match status" value="1"/>
</dbReference>
<dbReference type="OrthoDB" id="356681at2"/>
<dbReference type="Gene3D" id="3.60.21.10">
    <property type="match status" value="1"/>
</dbReference>
<evidence type="ECO:0000313" key="2">
    <source>
        <dbReference type="EMBL" id="SUU83923.1"/>
    </source>
</evidence>
<feature type="domain" description="Calcineurin-like phosphoesterase" evidence="1">
    <location>
        <begin position="3"/>
        <end position="218"/>
    </location>
</feature>
<gene>
    <name evidence="2" type="ORF">NCTC12722_01102</name>
</gene>
<dbReference type="PANTHER" id="PTHR37844">
    <property type="entry name" value="SER/THR PROTEIN PHOSPHATASE SUPERFAMILY (AFU_ORTHOLOGUE AFUA_1G14840)"/>
    <property type="match status" value="1"/>
</dbReference>
<dbReference type="GO" id="GO:0016787">
    <property type="term" value="F:hydrolase activity"/>
    <property type="evidence" value="ECO:0007669"/>
    <property type="project" value="InterPro"/>
</dbReference>
<dbReference type="Proteomes" id="UP000254343">
    <property type="component" value="Unassembled WGS sequence"/>
</dbReference>
<accession>A0A380W641</accession>
<dbReference type="Pfam" id="PF00149">
    <property type="entry name" value="Metallophos"/>
    <property type="match status" value="1"/>
</dbReference>
<sequence length="258" mass="29731">MLLWIMSDLHLELTRGWDLPIGEARPDHDVMIIAGDLIPRMERGIAWLTERFTDKPIIYVPGNHEFYGHDIDRTVEKARKAANGTNVRILQNDAVVIDRILFVGATLWTDFALFDNRDYAMKCAGEIMNDYRKIRKQRHELRLRPADTLARHIETRNFISTAARDYQADRTVIVTHHGCLRETVKAGSENDLLSAAYASDCSDLVEQVDLWIYGHTHESRDFTKGRTRIVSNAKGYGPWNPGQKSENQYFDPKYVLEI</sequence>
<evidence type="ECO:0000313" key="3">
    <source>
        <dbReference type="Proteomes" id="UP000254343"/>
    </source>
</evidence>
<organism evidence="2 3">
    <name type="scientific">Afipia felis</name>
    <name type="common">Cat scratch disease bacillus</name>
    <dbReference type="NCBI Taxonomy" id="1035"/>
    <lineage>
        <taxon>Bacteria</taxon>
        <taxon>Pseudomonadati</taxon>
        <taxon>Pseudomonadota</taxon>
        <taxon>Alphaproteobacteria</taxon>
        <taxon>Hyphomicrobiales</taxon>
        <taxon>Nitrobacteraceae</taxon>
        <taxon>Afipia</taxon>
    </lineage>
</organism>
<proteinExistence type="predicted"/>
<dbReference type="AlphaFoldDB" id="A0A380W641"/>
<reference evidence="2 3" key="1">
    <citation type="submission" date="2018-06" db="EMBL/GenBank/DDBJ databases">
        <authorList>
            <consortium name="Pathogen Informatics"/>
            <person name="Doyle S."/>
        </authorList>
    </citation>
    <scope>NUCLEOTIDE SEQUENCE [LARGE SCALE GENOMIC DNA]</scope>
    <source>
        <strain evidence="2 3">NCTC12722</strain>
    </source>
</reference>
<dbReference type="RefSeq" id="WP_002718702.1">
    <property type="nucleotide sequence ID" value="NZ_UFSI01000001.1"/>
</dbReference>
<dbReference type="EMBL" id="UIGB01000001">
    <property type="protein sequence ID" value="SUU83923.1"/>
    <property type="molecule type" value="Genomic_DNA"/>
</dbReference>
<dbReference type="SUPFAM" id="SSF56300">
    <property type="entry name" value="Metallo-dependent phosphatases"/>
    <property type="match status" value="1"/>
</dbReference>